<name>A0A3G2KAC8_9CAUD</name>
<evidence type="ECO:0000313" key="2">
    <source>
        <dbReference type="Proteomes" id="UP000279098"/>
    </source>
</evidence>
<sequence length="105" mass="11667">MATITDSIRAAVDAAKGPEDLTVVRFAELPDRGEAQQEAFMRNEPWPDEPRPLTYAALYVAGRWYITGTKGPADNKVARHQAFMERLAGDRVTFAEVATSWEVAK</sequence>
<organism evidence="1 2">
    <name type="scientific">Microbacterium phage Brahms</name>
    <dbReference type="NCBI Taxonomy" id="2419973"/>
    <lineage>
        <taxon>Viruses</taxon>
        <taxon>Duplodnaviria</taxon>
        <taxon>Heunggongvirae</taxon>
        <taxon>Uroviricota</taxon>
        <taxon>Caudoviricetes</taxon>
        <taxon>Armstrongvirus</taxon>
        <taxon>Armstrongvirus armstrong</taxon>
    </lineage>
</organism>
<evidence type="ECO:0000313" key="1">
    <source>
        <dbReference type="EMBL" id="AYN55928.1"/>
    </source>
</evidence>
<gene>
    <name evidence="1" type="primary">57</name>
    <name evidence="1" type="ORF">PBI_BRAHMS_57</name>
</gene>
<dbReference type="EMBL" id="MH834602">
    <property type="protein sequence ID" value="AYN55928.1"/>
    <property type="molecule type" value="Genomic_DNA"/>
</dbReference>
<reference evidence="1 2" key="1">
    <citation type="submission" date="2018-09" db="EMBL/GenBank/DDBJ databases">
        <authorList>
            <person name="Fryberger R.B."/>
            <person name="Stoner T.H."/>
            <person name="Garlena R.A."/>
            <person name="Russell D.A."/>
            <person name="Pope W.H."/>
            <person name="Jacobs-Sera D."/>
            <person name="Hatfull G.F."/>
        </authorList>
    </citation>
    <scope>NUCLEOTIDE SEQUENCE [LARGE SCALE GENOMIC DNA]</scope>
</reference>
<dbReference type="Proteomes" id="UP000279098">
    <property type="component" value="Genome"/>
</dbReference>
<protein>
    <submittedName>
        <fullName evidence="1">Uncharacterized protein</fullName>
    </submittedName>
</protein>
<proteinExistence type="predicted"/>
<accession>A0A3G2KAC8</accession>